<evidence type="ECO:0000256" key="17">
    <source>
        <dbReference type="ARBA" id="ARBA00023002"/>
    </source>
</evidence>
<dbReference type="GO" id="GO:0042391">
    <property type="term" value="P:regulation of membrane potential"/>
    <property type="evidence" value="ECO:0007669"/>
    <property type="project" value="InterPro"/>
</dbReference>
<dbReference type="GO" id="GO:0120029">
    <property type="term" value="P:proton export across plasma membrane"/>
    <property type="evidence" value="ECO:0007669"/>
    <property type="project" value="InterPro"/>
</dbReference>
<evidence type="ECO:0000256" key="3">
    <source>
        <dbReference type="ARBA" id="ARBA00005248"/>
    </source>
</evidence>
<dbReference type="InterPro" id="IPR013785">
    <property type="entry name" value="Aldolase_TIM"/>
</dbReference>
<evidence type="ECO:0000256" key="15">
    <source>
        <dbReference type="ARBA" id="ARBA00022842"/>
    </source>
</evidence>
<dbReference type="PANTHER" id="PTHR31382">
    <property type="entry name" value="NA(+)/H(+) ANTIPORTER"/>
    <property type="match status" value="1"/>
</dbReference>
<dbReference type="GO" id="GO:0015385">
    <property type="term" value="F:sodium:proton antiporter activity"/>
    <property type="evidence" value="ECO:0007669"/>
    <property type="project" value="InterPro"/>
</dbReference>
<feature type="transmembrane region" description="Helical" evidence="23">
    <location>
        <begin position="1153"/>
        <end position="1175"/>
    </location>
</feature>
<keyword evidence="15" id="KW-0460">Magnesium</keyword>
<feature type="transmembrane region" description="Helical" evidence="23">
    <location>
        <begin position="1041"/>
        <end position="1074"/>
    </location>
</feature>
<keyword evidence="11" id="KW-0540">Nuclease</keyword>
<dbReference type="Pfam" id="PF00999">
    <property type="entry name" value="Na_H_Exchanger"/>
    <property type="match status" value="1"/>
</dbReference>
<protein>
    <recommendedName>
        <fullName evidence="5">ribonuclease H</fullName>
        <ecNumber evidence="5">3.1.26.4</ecNumber>
    </recommendedName>
</protein>
<evidence type="ECO:0000256" key="16">
    <source>
        <dbReference type="ARBA" id="ARBA00022989"/>
    </source>
</evidence>
<dbReference type="InterPro" id="IPR011320">
    <property type="entry name" value="RNase_H1_N"/>
</dbReference>
<dbReference type="Pfam" id="PF03060">
    <property type="entry name" value="NMO"/>
    <property type="match status" value="1"/>
</dbReference>
<dbReference type="InterPro" id="IPR004136">
    <property type="entry name" value="NMO"/>
</dbReference>
<feature type="transmembrane region" description="Helical" evidence="23">
    <location>
        <begin position="1094"/>
        <end position="1114"/>
    </location>
</feature>
<evidence type="ECO:0000256" key="18">
    <source>
        <dbReference type="ARBA" id="ARBA00023053"/>
    </source>
</evidence>
<dbReference type="EMBL" id="LJBN01000004">
    <property type="protein sequence ID" value="OOQ91369.1"/>
    <property type="molecule type" value="Genomic_DNA"/>
</dbReference>
<evidence type="ECO:0000256" key="9">
    <source>
        <dbReference type="ARBA" id="ARBA00022643"/>
    </source>
</evidence>
<feature type="region of interest" description="Disordered" evidence="22">
    <location>
        <begin position="371"/>
        <end position="423"/>
    </location>
</feature>
<dbReference type="Gene3D" id="3.30.420.10">
    <property type="entry name" value="Ribonuclease H-like superfamily/Ribonuclease H"/>
    <property type="match status" value="1"/>
</dbReference>
<feature type="transmembrane region" description="Helical" evidence="23">
    <location>
        <begin position="819"/>
        <end position="837"/>
    </location>
</feature>
<feature type="region of interest" description="Disordered" evidence="22">
    <location>
        <begin position="1239"/>
        <end position="1337"/>
    </location>
</feature>
<feature type="compositionally biased region" description="Pro residues" evidence="22">
    <location>
        <begin position="390"/>
        <end position="408"/>
    </location>
</feature>
<dbReference type="GO" id="GO:0018580">
    <property type="term" value="F:nitronate monooxygenase activity"/>
    <property type="evidence" value="ECO:0007669"/>
    <property type="project" value="InterPro"/>
</dbReference>
<comment type="similarity">
    <text evidence="3">Belongs to the fungal Na(+)/H(+) exchanger family.</text>
</comment>
<evidence type="ECO:0000256" key="6">
    <source>
        <dbReference type="ARBA" id="ARBA00022448"/>
    </source>
</evidence>
<dbReference type="InterPro" id="IPR012337">
    <property type="entry name" value="RNaseH-like_sf"/>
</dbReference>
<dbReference type="Pfam" id="PF00075">
    <property type="entry name" value="RNase_H"/>
    <property type="match status" value="1"/>
</dbReference>
<comment type="caution">
    <text evidence="25">The sequence shown here is derived from an EMBL/GenBank/DDBJ whole genome shotgun (WGS) entry which is preliminary data.</text>
</comment>
<evidence type="ECO:0000256" key="20">
    <source>
        <dbReference type="ARBA" id="ARBA00023136"/>
    </source>
</evidence>
<keyword evidence="7" id="KW-0050">Antiport</keyword>
<accession>A0A1S9S0P5</accession>
<feature type="transmembrane region" description="Helical" evidence="23">
    <location>
        <begin position="1196"/>
        <end position="1217"/>
    </location>
</feature>
<keyword evidence="19" id="KW-0406">Ion transport</keyword>
<dbReference type="Gene3D" id="3.40.970.10">
    <property type="entry name" value="Ribonuclease H1, N-terminal domain"/>
    <property type="match status" value="2"/>
</dbReference>
<dbReference type="CDD" id="cd09280">
    <property type="entry name" value="RNase_HI_eukaryote_like"/>
    <property type="match status" value="1"/>
</dbReference>
<evidence type="ECO:0000256" key="7">
    <source>
        <dbReference type="ARBA" id="ARBA00022449"/>
    </source>
</evidence>
<dbReference type="FunFam" id="3.40.970.10:FF:000001">
    <property type="entry name" value="Ribonuclease H1"/>
    <property type="match status" value="1"/>
</dbReference>
<dbReference type="SUPFAM" id="SSF51412">
    <property type="entry name" value="Inosine monophosphate dehydrogenase (IMPDH)"/>
    <property type="match status" value="1"/>
</dbReference>
<comment type="cofactor">
    <cofactor evidence="1">
        <name>Mg(2+)</name>
        <dbReference type="ChEBI" id="CHEBI:18420"/>
    </cofactor>
</comment>
<keyword evidence="12" id="KW-0479">Metal-binding</keyword>
<feature type="transmembrane region" description="Helical" evidence="23">
    <location>
        <begin position="917"/>
        <end position="934"/>
    </location>
</feature>
<dbReference type="GO" id="GO:0004523">
    <property type="term" value="F:RNA-DNA hybrid ribonuclease activity"/>
    <property type="evidence" value="ECO:0007669"/>
    <property type="project" value="UniProtKB-EC"/>
</dbReference>
<evidence type="ECO:0000256" key="5">
    <source>
        <dbReference type="ARBA" id="ARBA00012180"/>
    </source>
</evidence>
<dbReference type="GO" id="GO:0036376">
    <property type="term" value="P:sodium ion export across plasma membrane"/>
    <property type="evidence" value="ECO:0007669"/>
    <property type="project" value="InterPro"/>
</dbReference>
<dbReference type="Gene3D" id="1.20.1530.20">
    <property type="match status" value="1"/>
</dbReference>
<dbReference type="PANTHER" id="PTHR31382:SF1">
    <property type="entry name" value="SODIUM ION_PROTON EXCHANGER (EUROFUNG)"/>
    <property type="match status" value="1"/>
</dbReference>
<dbReference type="InterPro" id="IPR006153">
    <property type="entry name" value="Cation/H_exchanger_TM"/>
</dbReference>
<dbReference type="EC" id="3.1.26.4" evidence="5"/>
<dbReference type="PROSITE" id="PS50879">
    <property type="entry name" value="RNASE_H_1"/>
    <property type="match status" value="1"/>
</dbReference>
<evidence type="ECO:0000256" key="12">
    <source>
        <dbReference type="ARBA" id="ARBA00022723"/>
    </source>
</evidence>
<dbReference type="InterPro" id="IPR037056">
    <property type="entry name" value="RNase_H1_N_sf"/>
</dbReference>
<keyword evidence="9" id="KW-0288">FMN</keyword>
<dbReference type="InterPro" id="IPR036397">
    <property type="entry name" value="RNaseH_sf"/>
</dbReference>
<evidence type="ECO:0000256" key="22">
    <source>
        <dbReference type="SAM" id="MobiDB-lite"/>
    </source>
</evidence>
<reference evidence="26" key="1">
    <citation type="submission" date="2015-09" db="EMBL/GenBank/DDBJ databases">
        <authorList>
            <person name="Fill T.P."/>
            <person name="Baretta J.F."/>
            <person name="de Almeida L.G."/>
            <person name="Rocha M."/>
            <person name="de Souza D.H."/>
            <person name="Malavazi I."/>
            <person name="Cerdeira L.T."/>
            <person name="Hong H."/>
            <person name="Samborskyy M."/>
            <person name="de Vasconcelos A.T."/>
            <person name="Leadlay P."/>
            <person name="Rodrigues-Filho E."/>
        </authorList>
    </citation>
    <scope>NUCLEOTIDE SEQUENCE [LARGE SCALE GENOMIC DNA]</scope>
    <source>
        <strain evidence="26">LaBioMMi 136</strain>
    </source>
</reference>
<dbReference type="GO" id="GO:0005886">
    <property type="term" value="C:plasma membrane"/>
    <property type="evidence" value="ECO:0007669"/>
    <property type="project" value="InterPro"/>
</dbReference>
<keyword evidence="17" id="KW-0560">Oxidoreductase</keyword>
<evidence type="ECO:0000256" key="10">
    <source>
        <dbReference type="ARBA" id="ARBA00022692"/>
    </source>
</evidence>
<feature type="domain" description="RNase H type-1" evidence="24">
    <location>
        <begin position="606"/>
        <end position="756"/>
    </location>
</feature>
<name>A0A1S9S0P5_PENBI</name>
<dbReference type="SUPFAM" id="SSF55658">
    <property type="entry name" value="L9 N-domain-like"/>
    <property type="match status" value="2"/>
</dbReference>
<evidence type="ECO:0000256" key="21">
    <source>
        <dbReference type="ARBA" id="ARBA00023201"/>
    </source>
</evidence>
<dbReference type="InterPro" id="IPR038770">
    <property type="entry name" value="Na+/solute_symporter_sf"/>
</dbReference>
<evidence type="ECO:0000313" key="25">
    <source>
        <dbReference type="EMBL" id="OOQ91369.1"/>
    </source>
</evidence>
<feature type="transmembrane region" description="Helical" evidence="23">
    <location>
        <begin position="857"/>
        <end position="877"/>
    </location>
</feature>
<evidence type="ECO:0000256" key="23">
    <source>
        <dbReference type="SAM" id="Phobius"/>
    </source>
</evidence>
<keyword evidence="6" id="KW-0813">Transport</keyword>
<keyword evidence="14" id="KW-0378">Hydrolase</keyword>
<comment type="similarity">
    <text evidence="4">Belongs to the RNase H family.</text>
</comment>
<dbReference type="InterPro" id="IPR002156">
    <property type="entry name" value="RNaseH_domain"/>
</dbReference>
<sequence length="1337" mass="146122">MAPISSPERLLNQWFPHTTTPFIANAPMLGFTDCRLAGAVTKAGGLGFIGGGFNFEPESTQLANLDARLTQARAELGITASTSTLPIGIGFITFTPTGFEENAVAILEKHRVAAVWLSFPKSDADHRPLIEAIRIVQSKGHWDVKIFVQVGTVEAAKQALAQGVDVLVVQGVDAGGHQWAQGASLMSLLPEVRDLVTKSARANEVVILAAGGIVDGRGCVAVLGLGADGIVMGTRFMATSECPAPLSMKESIIAATDGGVTTIKTTKHDVFQSTDVFPRQYDGRAIIGISYNESHAGASDEEIIQRYKEARDQGDDQRRTVWAGTGVGIIDKIVSVEELIKGLPRFNLDPPLLRHFSATLTPTRHSFSPNTLDSIAYESHPTPMNETTPSPSPAPVPKASPRSKPSPSPTAGTKRKRTTGNKLYAVKKGNKPGIYYSWPDCLAQITGFKGAIFQSFLTFEDATAFLAGAKVPSANASANGGENTRFYGVQRGRVPGVYTDWTTAQEQIRGFTRPRYRKFSTREEAEEFVNAGNEGALASLGFGAPGMTAENPKDANGVEFAAGDGPLPQGAEDGFDPNVLLDPATGKMVYKTVAKKAATKTQAAGIPSMLRIYTDGSSLRNGTKLASAGVGVYFGPGDSRNVSEPLKGSRQTNQRAELTAILRAIDIAPRHRDVTIFTDSRYAIDCVTVWFVNWRRNNWMTKDNKPVENRDLVESILVKIEERNELKVKTLFQWIKGHNRDPGNEAADRLAVNGAHEGVRQKAEALEWLPRRWDLGRRAIAKSEMPTLALINFNIVCATLGGFVSLFGLVSYLCKERFYLSEALISLLAGVAFSPHAANFIRPDDYALHSEENLEAITLHFTRLVLGVQLVLAGVQLPKRYLQIEWRSLSLLLGPGMAAMWLCSSLVIWAMVPNFKFLHALIVAACVTPTDPVLSNSIVKGKFADKHVPRPLQRIIVAESGANDGLGYPFLFFGIYLLKYVGMDGEGYTGWAGKAMAQWFLETWLYTIVLSVVYGIVVGWLSRKLLHWAEEKRYVDRESFLVFAIALALFVVGTCGLIGTDDLLACFIAGNVFTQDDWFRLETMDDSLQPTIDMLLNLAVFMWFGAVCPWSSFLNNEIIPIYRLIFLGVLILLVRRMPIIFAMHKYIHQIEHISHAAFVGFFGPIGVGAIFYLSISREFLREIAVDSKVREDAQQVMDTINVVVWFLVICSIVVHGLSVPVGKAGYNLPRTISSAISTSTVDEPEPVPISNIRHTHSTATPRGNLSGPSHRSRKRGHQRESPQPPLFRVGRSVIRSRSPDRQLGVGSIDEPERPVNLVTHETAVGGNDREQGSSSPA</sequence>
<dbReference type="GO" id="GO:0003676">
    <property type="term" value="F:nucleic acid binding"/>
    <property type="evidence" value="ECO:0007669"/>
    <property type="project" value="InterPro"/>
</dbReference>
<gene>
    <name evidence="25" type="ORF">PEBR_00130</name>
</gene>
<dbReference type="InterPro" id="IPR009027">
    <property type="entry name" value="Ribosomal_bL9/RNase_H1_N"/>
</dbReference>
<dbReference type="CDD" id="cd04730">
    <property type="entry name" value="NPD_like"/>
    <property type="match status" value="1"/>
</dbReference>
<evidence type="ECO:0000256" key="1">
    <source>
        <dbReference type="ARBA" id="ARBA00001946"/>
    </source>
</evidence>
<keyword evidence="10 23" id="KW-0812">Transmembrane</keyword>
<dbReference type="Pfam" id="PF01693">
    <property type="entry name" value="Cauli_VI"/>
    <property type="match status" value="2"/>
</dbReference>
<dbReference type="Proteomes" id="UP000190744">
    <property type="component" value="Unassembled WGS sequence"/>
</dbReference>
<proteinExistence type="inferred from homology"/>
<feature type="transmembrane region" description="Helical" evidence="23">
    <location>
        <begin position="889"/>
        <end position="911"/>
    </location>
</feature>
<keyword evidence="18" id="KW-0915">Sodium</keyword>
<evidence type="ECO:0000256" key="2">
    <source>
        <dbReference type="ARBA" id="ARBA00004141"/>
    </source>
</evidence>
<evidence type="ECO:0000313" key="26">
    <source>
        <dbReference type="Proteomes" id="UP000190744"/>
    </source>
</evidence>
<evidence type="ECO:0000256" key="11">
    <source>
        <dbReference type="ARBA" id="ARBA00022722"/>
    </source>
</evidence>
<feature type="compositionally biased region" description="Polar residues" evidence="22">
    <location>
        <begin position="1257"/>
        <end position="1269"/>
    </location>
</feature>
<dbReference type="GO" id="GO:0046872">
    <property type="term" value="F:metal ion binding"/>
    <property type="evidence" value="ECO:0007669"/>
    <property type="project" value="UniProtKB-KW"/>
</dbReference>
<evidence type="ECO:0000256" key="8">
    <source>
        <dbReference type="ARBA" id="ARBA00022630"/>
    </source>
</evidence>
<keyword evidence="8" id="KW-0285">Flavoprotein</keyword>
<feature type="transmembrane region" description="Helical" evidence="23">
    <location>
        <begin position="1003"/>
        <end position="1021"/>
    </location>
</feature>
<dbReference type="SUPFAM" id="SSF53098">
    <property type="entry name" value="Ribonuclease H-like"/>
    <property type="match status" value="1"/>
</dbReference>
<evidence type="ECO:0000259" key="24">
    <source>
        <dbReference type="PROSITE" id="PS50879"/>
    </source>
</evidence>
<dbReference type="FunFam" id="1.20.1530.20:FF:000015">
    <property type="entry name" value="Na(+)/H(+) antiporter 2"/>
    <property type="match status" value="1"/>
</dbReference>
<dbReference type="FunFam" id="3.30.420.10:FF:000090">
    <property type="entry name" value="Ribonuclease H"/>
    <property type="match status" value="1"/>
</dbReference>
<comment type="subcellular location">
    <subcellularLocation>
        <location evidence="2">Membrane</location>
        <topology evidence="2">Multi-pass membrane protein</topology>
    </subcellularLocation>
</comment>
<feature type="transmembrane region" description="Helical" evidence="23">
    <location>
        <begin position="788"/>
        <end position="812"/>
    </location>
</feature>
<keyword evidence="21" id="KW-0739">Sodium transport</keyword>
<evidence type="ECO:0000256" key="19">
    <source>
        <dbReference type="ARBA" id="ARBA00023065"/>
    </source>
</evidence>
<feature type="transmembrane region" description="Helical" evidence="23">
    <location>
        <begin position="1121"/>
        <end position="1141"/>
    </location>
</feature>
<dbReference type="InterPro" id="IPR004712">
    <property type="entry name" value="Na+/H+_antiporter_fungi"/>
</dbReference>
<keyword evidence="16 23" id="KW-1133">Transmembrane helix</keyword>
<evidence type="ECO:0000256" key="13">
    <source>
        <dbReference type="ARBA" id="ARBA00022759"/>
    </source>
</evidence>
<keyword evidence="13" id="KW-0255">Endonuclease</keyword>
<feature type="transmembrane region" description="Helical" evidence="23">
    <location>
        <begin position="955"/>
        <end position="978"/>
    </location>
</feature>
<evidence type="ECO:0000256" key="14">
    <source>
        <dbReference type="ARBA" id="ARBA00022801"/>
    </source>
</evidence>
<keyword evidence="20 23" id="KW-0472">Membrane</keyword>
<organism evidence="25 26">
    <name type="scientific">Penicillium brasilianum</name>
    <dbReference type="NCBI Taxonomy" id="104259"/>
    <lineage>
        <taxon>Eukaryota</taxon>
        <taxon>Fungi</taxon>
        <taxon>Dikarya</taxon>
        <taxon>Ascomycota</taxon>
        <taxon>Pezizomycotina</taxon>
        <taxon>Eurotiomycetes</taxon>
        <taxon>Eurotiomycetidae</taxon>
        <taxon>Eurotiales</taxon>
        <taxon>Aspergillaceae</taxon>
        <taxon>Penicillium</taxon>
    </lineage>
</organism>
<evidence type="ECO:0000256" key="4">
    <source>
        <dbReference type="ARBA" id="ARBA00005300"/>
    </source>
</evidence>
<dbReference type="Gene3D" id="3.20.20.70">
    <property type="entry name" value="Aldolase class I"/>
    <property type="match status" value="1"/>
</dbReference>